<name>A0A0E9WVE9_ANGAN</name>
<organism evidence="1">
    <name type="scientific">Anguilla anguilla</name>
    <name type="common">European freshwater eel</name>
    <name type="synonym">Muraena anguilla</name>
    <dbReference type="NCBI Taxonomy" id="7936"/>
    <lineage>
        <taxon>Eukaryota</taxon>
        <taxon>Metazoa</taxon>
        <taxon>Chordata</taxon>
        <taxon>Craniata</taxon>
        <taxon>Vertebrata</taxon>
        <taxon>Euteleostomi</taxon>
        <taxon>Actinopterygii</taxon>
        <taxon>Neopterygii</taxon>
        <taxon>Teleostei</taxon>
        <taxon>Anguilliformes</taxon>
        <taxon>Anguillidae</taxon>
        <taxon>Anguilla</taxon>
    </lineage>
</organism>
<sequence length="31" mass="3714">MTFRNSRPMLTSDIVTEYFLIRPELGRYSYG</sequence>
<protein>
    <submittedName>
        <fullName evidence="1">Uncharacterized protein</fullName>
    </submittedName>
</protein>
<proteinExistence type="predicted"/>
<evidence type="ECO:0000313" key="1">
    <source>
        <dbReference type="EMBL" id="JAH94196.1"/>
    </source>
</evidence>
<reference evidence="1" key="2">
    <citation type="journal article" date="2015" name="Fish Shellfish Immunol.">
        <title>Early steps in the European eel (Anguilla anguilla)-Vibrio vulnificus interaction in the gills: Role of the RtxA13 toxin.</title>
        <authorList>
            <person name="Callol A."/>
            <person name="Pajuelo D."/>
            <person name="Ebbesson L."/>
            <person name="Teles M."/>
            <person name="MacKenzie S."/>
            <person name="Amaro C."/>
        </authorList>
    </citation>
    <scope>NUCLEOTIDE SEQUENCE</scope>
</reference>
<dbReference type="EMBL" id="GBXM01014381">
    <property type="protein sequence ID" value="JAH94196.1"/>
    <property type="molecule type" value="Transcribed_RNA"/>
</dbReference>
<reference evidence="1" key="1">
    <citation type="submission" date="2014-11" db="EMBL/GenBank/DDBJ databases">
        <authorList>
            <person name="Amaro Gonzalez C."/>
        </authorList>
    </citation>
    <scope>NUCLEOTIDE SEQUENCE</scope>
</reference>
<dbReference type="AlphaFoldDB" id="A0A0E9WVE9"/>
<accession>A0A0E9WVE9</accession>